<dbReference type="EMBL" id="AEEI01000050">
    <property type="protein sequence ID" value="EFM01447.1"/>
    <property type="molecule type" value="Genomic_DNA"/>
</dbReference>
<comment type="caution">
    <text evidence="9">The sequence shown here is derived from an EMBL/GenBank/DDBJ whole genome shotgun (WGS) entry which is preliminary data.</text>
</comment>
<feature type="transmembrane region" description="Helical" evidence="7">
    <location>
        <begin position="51"/>
        <end position="75"/>
    </location>
</feature>
<dbReference type="STRING" id="862515.HMPREF0658_1567"/>
<accession>E0NTR4</accession>
<dbReference type="PANTHER" id="PTHR33778:SF1">
    <property type="entry name" value="MAGNESIUM TRANSPORTER YHID-RELATED"/>
    <property type="match status" value="1"/>
</dbReference>
<comment type="similarity">
    <text evidence="2">Belongs to the MgtC/SapB family.</text>
</comment>
<feature type="transmembrane region" description="Helical" evidence="7">
    <location>
        <begin position="22"/>
        <end position="39"/>
    </location>
</feature>
<comment type="subcellular location">
    <subcellularLocation>
        <location evidence="1">Cell membrane</location>
        <topology evidence="1">Multi-pass membrane protein</topology>
    </subcellularLocation>
</comment>
<name>E0NTR4_9BACT</name>
<evidence type="ECO:0000256" key="5">
    <source>
        <dbReference type="ARBA" id="ARBA00022989"/>
    </source>
</evidence>
<dbReference type="AlphaFoldDB" id="E0NTR4"/>
<keyword evidence="3" id="KW-1003">Cell membrane</keyword>
<evidence type="ECO:0000313" key="9">
    <source>
        <dbReference type="EMBL" id="EFM01447.1"/>
    </source>
</evidence>
<evidence type="ECO:0000256" key="7">
    <source>
        <dbReference type="SAM" id="Phobius"/>
    </source>
</evidence>
<feature type="transmembrane region" description="Helical" evidence="7">
    <location>
        <begin position="87"/>
        <end position="105"/>
    </location>
</feature>
<keyword evidence="5 7" id="KW-1133">Transmembrane helix</keyword>
<evidence type="ECO:0000256" key="6">
    <source>
        <dbReference type="ARBA" id="ARBA00023136"/>
    </source>
</evidence>
<evidence type="ECO:0000256" key="2">
    <source>
        <dbReference type="ARBA" id="ARBA00009298"/>
    </source>
</evidence>
<keyword evidence="10" id="KW-1185">Reference proteome</keyword>
<evidence type="ECO:0000313" key="10">
    <source>
        <dbReference type="Proteomes" id="UP000004394"/>
    </source>
</evidence>
<feature type="transmembrane region" description="Helical" evidence="7">
    <location>
        <begin position="112"/>
        <end position="129"/>
    </location>
</feature>
<dbReference type="InterPro" id="IPR049177">
    <property type="entry name" value="MgtC_SapB_SrpB_YhiD_N"/>
</dbReference>
<protein>
    <submittedName>
        <fullName evidence="9">Mg2+ transporter-C family protein</fullName>
    </submittedName>
</protein>
<evidence type="ECO:0000256" key="3">
    <source>
        <dbReference type="ARBA" id="ARBA00022475"/>
    </source>
</evidence>
<gene>
    <name evidence="9" type="ORF">HMPREF0658_1567</name>
</gene>
<dbReference type="PANTHER" id="PTHR33778">
    <property type="entry name" value="PROTEIN MGTC"/>
    <property type="match status" value="1"/>
</dbReference>
<dbReference type="InterPro" id="IPR003416">
    <property type="entry name" value="MgtC/SapB/SrpB/YhiD_fam"/>
</dbReference>
<dbReference type="HOGENOM" id="CLU_079292_0_1_10"/>
<evidence type="ECO:0000256" key="1">
    <source>
        <dbReference type="ARBA" id="ARBA00004651"/>
    </source>
</evidence>
<dbReference type="PRINTS" id="PR01837">
    <property type="entry name" value="MGTCSAPBPROT"/>
</dbReference>
<dbReference type="Proteomes" id="UP000004394">
    <property type="component" value="Unassembled WGS sequence"/>
</dbReference>
<dbReference type="BioCyc" id="PMAR862515-HMP:GMOO-1591-MONOMER"/>
<proteinExistence type="inferred from homology"/>
<evidence type="ECO:0000256" key="4">
    <source>
        <dbReference type="ARBA" id="ARBA00022692"/>
    </source>
</evidence>
<feature type="domain" description="MgtC/SapB/SrpB/YhiD N-terminal" evidence="8">
    <location>
        <begin position="28"/>
        <end position="152"/>
    </location>
</feature>
<evidence type="ECO:0000259" key="8">
    <source>
        <dbReference type="Pfam" id="PF02308"/>
    </source>
</evidence>
<dbReference type="GO" id="GO:0005886">
    <property type="term" value="C:plasma membrane"/>
    <property type="evidence" value="ECO:0007669"/>
    <property type="project" value="UniProtKB-SubCell"/>
</dbReference>
<organism evidence="9 10">
    <name type="scientific">Hoylesella marshii DSM 16973 = JCM 13450</name>
    <dbReference type="NCBI Taxonomy" id="862515"/>
    <lineage>
        <taxon>Bacteria</taxon>
        <taxon>Pseudomonadati</taxon>
        <taxon>Bacteroidota</taxon>
        <taxon>Bacteroidia</taxon>
        <taxon>Bacteroidales</taxon>
        <taxon>Prevotellaceae</taxon>
        <taxon>Hoylesella</taxon>
    </lineage>
</organism>
<keyword evidence="4 7" id="KW-0812">Transmembrane</keyword>
<sequence>MYFLAKIITFVAVNNNRMTPELIFRIFIGGLLGGLIGMEREYRAKEAGFRTHFLVALGSTLFMIVSQYGFAWILTHSPNVSLDPSRIASQVVTGIGFIGAGTIIFQKHVIRGLTTAAGLWVTSAIGLAVGSGMYLVALSATALVLICLEILYFFINRFGTANVSVTFSAQTRELIETTLSRIAHNHIEIENYHLEERIAATGIKYVVTMDVKIKRSCYNGRILDLIKEFEGVTVEEID</sequence>
<feature type="transmembrane region" description="Helical" evidence="7">
    <location>
        <begin position="135"/>
        <end position="155"/>
    </location>
</feature>
<reference evidence="9" key="1">
    <citation type="submission" date="2010-07" db="EMBL/GenBank/DDBJ databases">
        <authorList>
            <person name="Muzny D."/>
            <person name="Qin X."/>
            <person name="Deng J."/>
            <person name="Jiang H."/>
            <person name="Liu Y."/>
            <person name="Qu J."/>
            <person name="Song X.-Z."/>
            <person name="Zhang L."/>
            <person name="Thornton R."/>
            <person name="Coyle M."/>
            <person name="Francisco L."/>
            <person name="Jackson L."/>
            <person name="Javaid M."/>
            <person name="Korchina V."/>
            <person name="Kovar C."/>
            <person name="Mata R."/>
            <person name="Mathew T."/>
            <person name="Ngo R."/>
            <person name="Nguyen L."/>
            <person name="Nguyen N."/>
            <person name="Okwuonu G."/>
            <person name="Ongeri F."/>
            <person name="Pham C."/>
            <person name="Simmons D."/>
            <person name="Wilczek-Boney K."/>
            <person name="Hale W."/>
            <person name="Jakkamsetti A."/>
            <person name="Pham P."/>
            <person name="Ruth R."/>
            <person name="San Lucas F."/>
            <person name="Warren J."/>
            <person name="Zhang J."/>
            <person name="Zhao Z."/>
            <person name="Zhou C."/>
            <person name="Zhu D."/>
            <person name="Lee S."/>
            <person name="Bess C."/>
            <person name="Blankenburg K."/>
            <person name="Forbes L."/>
            <person name="Fu Q."/>
            <person name="Gubbala S."/>
            <person name="Hirani K."/>
            <person name="Jayaseelan J.C."/>
            <person name="Lara F."/>
            <person name="Munidasa M."/>
            <person name="Palculict T."/>
            <person name="Patil S."/>
            <person name="Pu L.-L."/>
            <person name="Saada N."/>
            <person name="Tang L."/>
            <person name="Weissenberger G."/>
            <person name="Zhu Y."/>
            <person name="Hemphill L."/>
            <person name="Shang Y."/>
            <person name="Youmans B."/>
            <person name="Ayvaz T."/>
            <person name="Ross M."/>
            <person name="Santibanez J."/>
            <person name="Aqrawi P."/>
            <person name="Gross S."/>
            <person name="Joshi V."/>
            <person name="Fowler G."/>
            <person name="Nazareth L."/>
            <person name="Reid J."/>
            <person name="Worley K."/>
            <person name="Petrosino J."/>
            <person name="Highlander S."/>
            <person name="Gibbs R."/>
        </authorList>
    </citation>
    <scope>NUCLEOTIDE SEQUENCE [LARGE SCALE GENOMIC DNA]</scope>
    <source>
        <strain evidence="9">DSM 16973</strain>
    </source>
</reference>
<dbReference type="eggNOG" id="COG1285">
    <property type="taxonomic scope" value="Bacteria"/>
</dbReference>
<dbReference type="Pfam" id="PF02308">
    <property type="entry name" value="MgtC"/>
    <property type="match status" value="1"/>
</dbReference>
<keyword evidence="6 7" id="KW-0472">Membrane</keyword>